<protein>
    <recommendedName>
        <fullName evidence="7 18">Phosphatidate cytidylyltransferase</fullName>
        <ecNumber evidence="6 18">2.7.7.41</ecNumber>
    </recommendedName>
</protein>
<reference evidence="21" key="2">
    <citation type="submission" date="2020-09" db="EMBL/GenBank/DDBJ databases">
        <authorList>
            <person name="Sun Q."/>
            <person name="Ohkuma M."/>
        </authorList>
    </citation>
    <scope>NUCLEOTIDE SEQUENCE</scope>
    <source>
        <strain evidence="21">JCM 3091</strain>
    </source>
</reference>
<evidence type="ECO:0000256" key="19">
    <source>
        <dbReference type="SAM" id="MobiDB-lite"/>
    </source>
</evidence>
<dbReference type="PANTHER" id="PTHR46382">
    <property type="entry name" value="PHOSPHATIDATE CYTIDYLYLTRANSFERASE"/>
    <property type="match status" value="1"/>
</dbReference>
<evidence type="ECO:0000256" key="9">
    <source>
        <dbReference type="ARBA" id="ARBA00022516"/>
    </source>
</evidence>
<evidence type="ECO:0000313" key="22">
    <source>
        <dbReference type="Proteomes" id="UP000662200"/>
    </source>
</evidence>
<evidence type="ECO:0000256" key="2">
    <source>
        <dbReference type="ARBA" id="ARBA00004651"/>
    </source>
</evidence>
<feature type="transmembrane region" description="Helical" evidence="20">
    <location>
        <begin position="261"/>
        <end position="280"/>
    </location>
</feature>
<organism evidence="21 22">
    <name type="scientific">Pilimelia terevasa</name>
    <dbReference type="NCBI Taxonomy" id="53372"/>
    <lineage>
        <taxon>Bacteria</taxon>
        <taxon>Bacillati</taxon>
        <taxon>Actinomycetota</taxon>
        <taxon>Actinomycetes</taxon>
        <taxon>Micromonosporales</taxon>
        <taxon>Micromonosporaceae</taxon>
        <taxon>Pilimelia</taxon>
    </lineage>
</organism>
<keyword evidence="17" id="KW-1208">Phospholipid metabolism</keyword>
<feature type="transmembrane region" description="Helical" evidence="20">
    <location>
        <begin position="401"/>
        <end position="419"/>
    </location>
</feature>
<reference evidence="21" key="1">
    <citation type="journal article" date="2014" name="Int. J. Syst. Evol. Microbiol.">
        <title>Complete genome sequence of Corynebacterium casei LMG S-19264T (=DSM 44701T), isolated from a smear-ripened cheese.</title>
        <authorList>
            <consortium name="US DOE Joint Genome Institute (JGI-PGF)"/>
            <person name="Walter F."/>
            <person name="Albersmeier A."/>
            <person name="Kalinowski J."/>
            <person name="Ruckert C."/>
        </authorList>
    </citation>
    <scope>NUCLEOTIDE SEQUENCE</scope>
    <source>
        <strain evidence="21">JCM 3091</strain>
    </source>
</reference>
<evidence type="ECO:0000256" key="13">
    <source>
        <dbReference type="ARBA" id="ARBA00022989"/>
    </source>
</evidence>
<evidence type="ECO:0000256" key="15">
    <source>
        <dbReference type="ARBA" id="ARBA00023136"/>
    </source>
</evidence>
<keyword evidence="13 20" id="KW-1133">Transmembrane helix</keyword>
<keyword evidence="9" id="KW-0444">Lipid biosynthesis</keyword>
<comment type="similarity">
    <text evidence="5 18">Belongs to the CDS family.</text>
</comment>
<dbReference type="InterPro" id="IPR000374">
    <property type="entry name" value="PC_trans"/>
</dbReference>
<feature type="compositionally biased region" description="Basic and acidic residues" evidence="19">
    <location>
        <begin position="26"/>
        <end position="37"/>
    </location>
</feature>
<feature type="transmembrane region" description="Helical" evidence="20">
    <location>
        <begin position="210"/>
        <end position="226"/>
    </location>
</feature>
<proteinExistence type="inferred from homology"/>
<dbReference type="Pfam" id="PF01148">
    <property type="entry name" value="CTP_transf_1"/>
    <property type="match status" value="1"/>
</dbReference>
<dbReference type="EMBL" id="BMQC01000006">
    <property type="protein sequence ID" value="GGK27965.1"/>
    <property type="molecule type" value="Genomic_DNA"/>
</dbReference>
<keyword evidence="16" id="KW-0594">Phospholipid biosynthesis</keyword>
<dbReference type="GO" id="GO:0016024">
    <property type="term" value="P:CDP-diacylglycerol biosynthetic process"/>
    <property type="evidence" value="ECO:0007669"/>
    <property type="project" value="UniProtKB-UniPathway"/>
</dbReference>
<dbReference type="UniPathway" id="UPA00557">
    <property type="reaction ID" value="UER00614"/>
</dbReference>
<evidence type="ECO:0000256" key="14">
    <source>
        <dbReference type="ARBA" id="ARBA00023098"/>
    </source>
</evidence>
<dbReference type="PANTHER" id="PTHR46382:SF1">
    <property type="entry name" value="PHOSPHATIDATE CYTIDYLYLTRANSFERASE"/>
    <property type="match status" value="1"/>
</dbReference>
<feature type="transmembrane region" description="Helical" evidence="20">
    <location>
        <begin position="286"/>
        <end position="306"/>
    </location>
</feature>
<comment type="subcellular location">
    <subcellularLocation>
        <location evidence="2">Cell membrane</location>
        <topology evidence="2">Multi-pass membrane protein</topology>
    </subcellularLocation>
</comment>
<evidence type="ECO:0000256" key="18">
    <source>
        <dbReference type="RuleBase" id="RU003938"/>
    </source>
</evidence>
<evidence type="ECO:0000256" key="10">
    <source>
        <dbReference type="ARBA" id="ARBA00022679"/>
    </source>
</evidence>
<evidence type="ECO:0000256" key="4">
    <source>
        <dbReference type="ARBA" id="ARBA00005189"/>
    </source>
</evidence>
<keyword evidence="10 18" id="KW-0808">Transferase</keyword>
<keyword evidence="22" id="KW-1185">Reference proteome</keyword>
<feature type="transmembrane region" description="Helical" evidence="20">
    <location>
        <begin position="327"/>
        <end position="346"/>
    </location>
</feature>
<evidence type="ECO:0000256" key="1">
    <source>
        <dbReference type="ARBA" id="ARBA00001698"/>
    </source>
</evidence>
<dbReference type="GO" id="GO:0005886">
    <property type="term" value="C:plasma membrane"/>
    <property type="evidence" value="ECO:0007669"/>
    <property type="project" value="UniProtKB-SubCell"/>
</dbReference>
<dbReference type="EC" id="2.7.7.41" evidence="6 18"/>
<evidence type="ECO:0000313" key="21">
    <source>
        <dbReference type="EMBL" id="GGK27965.1"/>
    </source>
</evidence>
<keyword evidence="11 18" id="KW-0812">Transmembrane</keyword>
<evidence type="ECO:0000256" key="17">
    <source>
        <dbReference type="ARBA" id="ARBA00023264"/>
    </source>
</evidence>
<evidence type="ECO:0000256" key="3">
    <source>
        <dbReference type="ARBA" id="ARBA00005119"/>
    </source>
</evidence>
<dbReference type="RefSeq" id="WP_189114038.1">
    <property type="nucleotide sequence ID" value="NZ_BMQC01000006.1"/>
</dbReference>
<evidence type="ECO:0000256" key="12">
    <source>
        <dbReference type="ARBA" id="ARBA00022695"/>
    </source>
</evidence>
<feature type="transmembrane region" description="Helical" evidence="20">
    <location>
        <begin position="352"/>
        <end position="371"/>
    </location>
</feature>
<evidence type="ECO:0000256" key="5">
    <source>
        <dbReference type="ARBA" id="ARBA00010185"/>
    </source>
</evidence>
<feature type="transmembrane region" description="Helical" evidence="20">
    <location>
        <begin position="158"/>
        <end position="176"/>
    </location>
</feature>
<evidence type="ECO:0000256" key="6">
    <source>
        <dbReference type="ARBA" id="ARBA00012487"/>
    </source>
</evidence>
<sequence length="420" mass="43045">MFADPTDPGGGSAVGGRRSRRRARHAAAEPDDVRPADDWPDPLPDAGRAEPAWPADAASAIDADPPTGYPRRHRRAAEPDPWADGDAAPLDVAQAPGAESARDAESASDTESGSDTRRSARTEPAAGARSAPDGQPAPEVDRAGGRQRRPGRGSGRNLPAAIGVGLLLGALVLGSLSHPLPFALVVAAAAAAGVWEMVRALGVAGLRPPLVPLLLGAAVIPVLGFLAGSDGLAGGLLVTVLAAMIWRLGDGPEGYEKDVAAAALVAVYVPFLLGFAAPLAHAQDGMHRVLLTLAVVVLSDTGGYAVGVRFGRRRMAPTVSPKKSWEGFGGSLLAAGLGGALLAWALLDLALWRGFVFGVLIAVVAVFGDLAESMIKRDLKVKDMSNLLPGHGGLMDRLDSIIFAVPTAYLLLTVLAPVAG</sequence>
<feature type="compositionally biased region" description="Low complexity" evidence="19">
    <location>
        <begin position="44"/>
        <end position="66"/>
    </location>
</feature>
<evidence type="ECO:0000256" key="7">
    <source>
        <dbReference type="ARBA" id="ARBA00019373"/>
    </source>
</evidence>
<evidence type="ECO:0000256" key="8">
    <source>
        <dbReference type="ARBA" id="ARBA00022475"/>
    </source>
</evidence>
<accession>A0A8J3BNY3</accession>
<keyword evidence="15 20" id="KW-0472">Membrane</keyword>
<keyword evidence="12 18" id="KW-0548">Nucleotidyltransferase</keyword>
<feature type="region of interest" description="Disordered" evidence="19">
    <location>
        <begin position="1"/>
        <end position="156"/>
    </location>
</feature>
<comment type="pathway">
    <text evidence="4">Lipid metabolism.</text>
</comment>
<feature type="transmembrane region" description="Helical" evidence="20">
    <location>
        <begin position="182"/>
        <end position="198"/>
    </location>
</feature>
<comment type="catalytic activity">
    <reaction evidence="1 18">
        <text>a 1,2-diacyl-sn-glycero-3-phosphate + CTP + H(+) = a CDP-1,2-diacyl-sn-glycerol + diphosphate</text>
        <dbReference type="Rhea" id="RHEA:16229"/>
        <dbReference type="ChEBI" id="CHEBI:15378"/>
        <dbReference type="ChEBI" id="CHEBI:33019"/>
        <dbReference type="ChEBI" id="CHEBI:37563"/>
        <dbReference type="ChEBI" id="CHEBI:58332"/>
        <dbReference type="ChEBI" id="CHEBI:58608"/>
        <dbReference type="EC" id="2.7.7.41"/>
    </reaction>
</comment>
<keyword evidence="8" id="KW-1003">Cell membrane</keyword>
<keyword evidence="14" id="KW-0443">Lipid metabolism</keyword>
<evidence type="ECO:0000256" key="20">
    <source>
        <dbReference type="SAM" id="Phobius"/>
    </source>
</evidence>
<evidence type="ECO:0000256" key="16">
    <source>
        <dbReference type="ARBA" id="ARBA00023209"/>
    </source>
</evidence>
<dbReference type="GO" id="GO:0004605">
    <property type="term" value="F:phosphatidate cytidylyltransferase activity"/>
    <property type="evidence" value="ECO:0007669"/>
    <property type="project" value="UniProtKB-EC"/>
</dbReference>
<dbReference type="AlphaFoldDB" id="A0A8J3BNY3"/>
<comment type="pathway">
    <text evidence="3 18">Phospholipid metabolism; CDP-diacylglycerol biosynthesis; CDP-diacylglycerol from sn-glycerol 3-phosphate: step 3/3.</text>
</comment>
<gene>
    <name evidence="21" type="ORF">GCM10010124_20700</name>
</gene>
<dbReference type="PROSITE" id="PS01315">
    <property type="entry name" value="CDS"/>
    <property type="match status" value="1"/>
</dbReference>
<evidence type="ECO:0000256" key="11">
    <source>
        <dbReference type="ARBA" id="ARBA00022692"/>
    </source>
</evidence>
<dbReference type="Proteomes" id="UP000662200">
    <property type="component" value="Unassembled WGS sequence"/>
</dbReference>
<name>A0A8J3BNY3_9ACTN</name>
<comment type="caution">
    <text evidence="21">The sequence shown here is derived from an EMBL/GenBank/DDBJ whole genome shotgun (WGS) entry which is preliminary data.</text>
</comment>